<dbReference type="SUPFAM" id="SSF53756">
    <property type="entry name" value="UDP-Glycosyltransferase/glycogen phosphorylase"/>
    <property type="match status" value="1"/>
</dbReference>
<accession>A0A399SEK0</accession>
<evidence type="ECO:0000313" key="4">
    <source>
        <dbReference type="Proteomes" id="UP000266005"/>
    </source>
</evidence>
<evidence type="ECO:0000313" key="3">
    <source>
        <dbReference type="EMBL" id="RIJ42070.1"/>
    </source>
</evidence>
<feature type="domain" description="Glycosyltransferase subfamily 4-like N-terminal" evidence="2">
    <location>
        <begin position="46"/>
        <end position="191"/>
    </location>
</feature>
<protein>
    <submittedName>
        <fullName evidence="3">Glycosyltransferase family 4 protein</fullName>
    </submittedName>
</protein>
<keyword evidence="3" id="KW-0808">Transferase</keyword>
<organism evidence="3 4">
    <name type="scientific">Pontibacter oryzae</name>
    <dbReference type="NCBI Taxonomy" id="2304593"/>
    <lineage>
        <taxon>Bacteria</taxon>
        <taxon>Pseudomonadati</taxon>
        <taxon>Bacteroidota</taxon>
        <taxon>Cytophagia</taxon>
        <taxon>Cytophagales</taxon>
        <taxon>Hymenobacteraceae</taxon>
        <taxon>Pontibacter</taxon>
    </lineage>
</organism>
<dbReference type="Proteomes" id="UP000266005">
    <property type="component" value="Unassembled WGS sequence"/>
</dbReference>
<evidence type="ECO:0000259" key="1">
    <source>
        <dbReference type="Pfam" id="PF00534"/>
    </source>
</evidence>
<dbReference type="AlphaFoldDB" id="A0A399SEK0"/>
<dbReference type="Pfam" id="PF13439">
    <property type="entry name" value="Glyco_transf_4"/>
    <property type="match status" value="1"/>
</dbReference>
<dbReference type="EMBL" id="QWGE01000002">
    <property type="protein sequence ID" value="RIJ42070.1"/>
    <property type="molecule type" value="Genomic_DNA"/>
</dbReference>
<dbReference type="OrthoDB" id="9801573at2"/>
<dbReference type="InterPro" id="IPR050194">
    <property type="entry name" value="Glycosyltransferase_grp1"/>
</dbReference>
<dbReference type="GO" id="GO:0016757">
    <property type="term" value="F:glycosyltransferase activity"/>
    <property type="evidence" value="ECO:0007669"/>
    <property type="project" value="InterPro"/>
</dbReference>
<dbReference type="PANTHER" id="PTHR45947">
    <property type="entry name" value="SULFOQUINOVOSYL TRANSFERASE SQD2"/>
    <property type="match status" value="1"/>
</dbReference>
<name>A0A399SEK0_9BACT</name>
<gene>
    <name evidence="3" type="ORF">D1627_05295</name>
</gene>
<evidence type="ECO:0000259" key="2">
    <source>
        <dbReference type="Pfam" id="PF13439"/>
    </source>
</evidence>
<dbReference type="CDD" id="cd03804">
    <property type="entry name" value="GT4_WbaZ-like"/>
    <property type="match status" value="1"/>
</dbReference>
<dbReference type="InterPro" id="IPR001296">
    <property type="entry name" value="Glyco_trans_1"/>
</dbReference>
<sequence>MKVAIVHDWFVEYAGSERVVEELLTLYPSADLFSLIDFMPEHLRKHLLQKKVHTTFIQKLPFAKKHYRSYLAFMPFAIEQLDLSAYKLVISSSHAVAKGILTHSYQTHICYCHSPIRYAWDLYQQYLKEAGLTSGFKGTLAKLILHYIRIWDYSTANRVDHFIANSSYIARRIQKVYRREATVIYPPVDVENFTLAANKEDFYVTASRLVPYKKVDLIIEAFAKMPDKKLVIIGTGPNYEKLKAQATPNITMLGYQPFDVLKDYLQRAKAFVFAAEEDFGILPVEAQACGTPVIAFGKGGAVETVLDRKTGILYPEQTVASLTEAILEFESGSLIFSPSQIRGHAERFNKDQFRAKIAALVSSKLPTTA</sequence>
<keyword evidence="4" id="KW-1185">Reference proteome</keyword>
<comment type="caution">
    <text evidence="3">The sequence shown here is derived from an EMBL/GenBank/DDBJ whole genome shotgun (WGS) entry which is preliminary data.</text>
</comment>
<feature type="domain" description="Glycosyl transferase family 1" evidence="1">
    <location>
        <begin position="196"/>
        <end position="332"/>
    </location>
</feature>
<dbReference type="InterPro" id="IPR028098">
    <property type="entry name" value="Glyco_trans_4-like_N"/>
</dbReference>
<proteinExistence type="predicted"/>
<dbReference type="Pfam" id="PF00534">
    <property type="entry name" value="Glycos_transf_1"/>
    <property type="match status" value="1"/>
</dbReference>
<dbReference type="Gene3D" id="3.40.50.2000">
    <property type="entry name" value="Glycogen Phosphorylase B"/>
    <property type="match status" value="2"/>
</dbReference>
<dbReference type="PANTHER" id="PTHR45947:SF3">
    <property type="entry name" value="SULFOQUINOVOSYL TRANSFERASE SQD2"/>
    <property type="match status" value="1"/>
</dbReference>
<reference evidence="4" key="1">
    <citation type="submission" date="2018-08" db="EMBL/GenBank/DDBJ databases">
        <title>Mucilaginibacter sp. MYSH2.</title>
        <authorList>
            <person name="Seo T."/>
        </authorList>
    </citation>
    <scope>NUCLEOTIDE SEQUENCE [LARGE SCALE GENOMIC DNA]</scope>
    <source>
        <strain evidence="4">KIRAN</strain>
    </source>
</reference>